<dbReference type="PANTHER" id="PTHR12151:SF25">
    <property type="entry name" value="LINALOOL DEHYDRATASE_ISOMERASE DOMAIN-CONTAINING PROTEIN"/>
    <property type="match status" value="1"/>
</dbReference>
<evidence type="ECO:0000313" key="5">
    <source>
        <dbReference type="EMBL" id="SKA33705.1"/>
    </source>
</evidence>
<keyword evidence="2" id="KW-0479">Metal-binding</keyword>
<sequence>MRIRLWHILYSWQAAVITLICLPLLAYSLVRWTEDRYAPLPFYGANNTVVSGPHDAARLPAFAFINQYGTTVTNTRLQQHITIAHYFFTSCPAICPAMMQQLQRVHAAFRNDTGICFVSLTVDPVRDSSAALLRYGQRLSLPAQGWELLTGDKPSLYRFARKGLYITATDGDGGPDDFIHSENIVLLDRQQHIRGYYQGTSATATGQLIADIKKLQHER</sequence>
<dbReference type="RefSeq" id="WP_078671204.1">
    <property type="nucleotide sequence ID" value="NZ_FUWZ01000003.1"/>
</dbReference>
<evidence type="ECO:0000256" key="2">
    <source>
        <dbReference type="PIRSR" id="PIRSR603782-1"/>
    </source>
</evidence>
<dbReference type="Gene3D" id="3.40.30.10">
    <property type="entry name" value="Glutaredoxin"/>
    <property type="match status" value="1"/>
</dbReference>
<keyword evidence="3" id="KW-1015">Disulfide bond</keyword>
<dbReference type="PANTHER" id="PTHR12151">
    <property type="entry name" value="ELECTRON TRANSPORT PROTIN SCO1/SENC FAMILY MEMBER"/>
    <property type="match status" value="1"/>
</dbReference>
<dbReference type="CDD" id="cd02968">
    <property type="entry name" value="SCO"/>
    <property type="match status" value="1"/>
</dbReference>
<protein>
    <submittedName>
        <fullName evidence="5">Protein SCO1/2</fullName>
    </submittedName>
</protein>
<evidence type="ECO:0000313" key="6">
    <source>
        <dbReference type="Proteomes" id="UP000190367"/>
    </source>
</evidence>
<comment type="similarity">
    <text evidence="1">Belongs to the SCO1/2 family.</text>
</comment>
<organism evidence="5 6">
    <name type="scientific">Chitinophaga eiseniae</name>
    <dbReference type="NCBI Taxonomy" id="634771"/>
    <lineage>
        <taxon>Bacteria</taxon>
        <taxon>Pseudomonadati</taxon>
        <taxon>Bacteroidota</taxon>
        <taxon>Chitinophagia</taxon>
        <taxon>Chitinophagales</taxon>
        <taxon>Chitinophagaceae</taxon>
        <taxon>Chitinophaga</taxon>
    </lineage>
</organism>
<keyword evidence="6" id="KW-1185">Reference proteome</keyword>
<dbReference type="STRING" id="634771.SAMN04488128_103880"/>
<dbReference type="Pfam" id="PF02630">
    <property type="entry name" value="SCO1-SenC"/>
    <property type="match status" value="1"/>
</dbReference>
<dbReference type="GO" id="GO:0046872">
    <property type="term" value="F:metal ion binding"/>
    <property type="evidence" value="ECO:0007669"/>
    <property type="project" value="UniProtKB-KW"/>
</dbReference>
<reference evidence="6" key="1">
    <citation type="submission" date="2017-02" db="EMBL/GenBank/DDBJ databases">
        <authorList>
            <person name="Varghese N."/>
            <person name="Submissions S."/>
        </authorList>
    </citation>
    <scope>NUCLEOTIDE SEQUENCE [LARGE SCALE GENOMIC DNA]</scope>
    <source>
        <strain evidence="6">DSM 22224</strain>
    </source>
</reference>
<keyword evidence="2" id="KW-0186">Copper</keyword>
<dbReference type="EMBL" id="FUWZ01000003">
    <property type="protein sequence ID" value="SKA33705.1"/>
    <property type="molecule type" value="Genomic_DNA"/>
</dbReference>
<keyword evidence="4" id="KW-1133">Transmembrane helix</keyword>
<evidence type="ECO:0000256" key="4">
    <source>
        <dbReference type="SAM" id="Phobius"/>
    </source>
</evidence>
<dbReference type="AlphaFoldDB" id="A0A1T4SZT1"/>
<dbReference type="SUPFAM" id="SSF52833">
    <property type="entry name" value="Thioredoxin-like"/>
    <property type="match status" value="1"/>
</dbReference>
<dbReference type="InterPro" id="IPR003782">
    <property type="entry name" value="SCO1/SenC"/>
</dbReference>
<keyword evidence="4" id="KW-0472">Membrane</keyword>
<feature type="transmembrane region" description="Helical" evidence="4">
    <location>
        <begin position="12"/>
        <end position="30"/>
    </location>
</feature>
<feature type="binding site" evidence="2">
    <location>
        <position position="180"/>
    </location>
    <ligand>
        <name>Cu cation</name>
        <dbReference type="ChEBI" id="CHEBI:23378"/>
    </ligand>
</feature>
<gene>
    <name evidence="5" type="ORF">SAMN04488128_103880</name>
</gene>
<accession>A0A1T4SZT1</accession>
<feature type="binding site" evidence="2">
    <location>
        <position position="91"/>
    </location>
    <ligand>
        <name>Cu cation</name>
        <dbReference type="ChEBI" id="CHEBI:23378"/>
    </ligand>
</feature>
<dbReference type="InterPro" id="IPR036249">
    <property type="entry name" value="Thioredoxin-like_sf"/>
</dbReference>
<evidence type="ECO:0000256" key="1">
    <source>
        <dbReference type="ARBA" id="ARBA00010996"/>
    </source>
</evidence>
<proteinExistence type="inferred from homology"/>
<keyword evidence="4" id="KW-0812">Transmembrane</keyword>
<feature type="binding site" evidence="2">
    <location>
        <position position="95"/>
    </location>
    <ligand>
        <name>Cu cation</name>
        <dbReference type="ChEBI" id="CHEBI:23378"/>
    </ligand>
</feature>
<evidence type="ECO:0000256" key="3">
    <source>
        <dbReference type="PIRSR" id="PIRSR603782-2"/>
    </source>
</evidence>
<dbReference type="OrthoDB" id="9811998at2"/>
<feature type="disulfide bond" description="Redox-active" evidence="3">
    <location>
        <begin position="91"/>
        <end position="95"/>
    </location>
</feature>
<name>A0A1T4SZT1_9BACT</name>
<dbReference type="Proteomes" id="UP000190367">
    <property type="component" value="Unassembled WGS sequence"/>
</dbReference>